<dbReference type="InterPro" id="IPR036909">
    <property type="entry name" value="Cyt_c-like_dom_sf"/>
</dbReference>
<dbReference type="InterPro" id="IPR009056">
    <property type="entry name" value="Cyt_c-like_dom"/>
</dbReference>
<evidence type="ECO:0000256" key="5">
    <source>
        <dbReference type="ARBA" id="ARBA00023004"/>
    </source>
</evidence>
<feature type="region of interest" description="Disordered" evidence="7">
    <location>
        <begin position="1"/>
        <end position="49"/>
    </location>
</feature>
<feature type="domain" description="Cytochrome c" evidence="8">
    <location>
        <begin position="222"/>
        <end position="317"/>
    </location>
</feature>
<feature type="region of interest" description="Disordered" evidence="7">
    <location>
        <begin position="243"/>
        <end position="269"/>
    </location>
</feature>
<dbReference type="Proteomes" id="UP000315995">
    <property type="component" value="Chromosome"/>
</dbReference>
<accession>A0A4Y6PSJ5</accession>
<evidence type="ECO:0000256" key="3">
    <source>
        <dbReference type="ARBA" id="ARBA00022723"/>
    </source>
</evidence>
<gene>
    <name evidence="9" type="ORF">FIV42_08380</name>
</gene>
<proteinExistence type="predicted"/>
<evidence type="ECO:0000313" key="9">
    <source>
        <dbReference type="EMBL" id="QDG50745.1"/>
    </source>
</evidence>
<dbReference type="PROSITE" id="PS51007">
    <property type="entry name" value="CYTC"/>
    <property type="match status" value="2"/>
</dbReference>
<keyword evidence="1" id="KW-0813">Transport</keyword>
<dbReference type="Gene3D" id="1.10.760.10">
    <property type="entry name" value="Cytochrome c-like domain"/>
    <property type="match status" value="2"/>
</dbReference>
<feature type="domain" description="Cytochrome c" evidence="8">
    <location>
        <begin position="100"/>
        <end position="195"/>
    </location>
</feature>
<dbReference type="PRINTS" id="PR00605">
    <property type="entry name" value="CYTCHROMECIC"/>
</dbReference>
<evidence type="ECO:0000313" key="10">
    <source>
        <dbReference type="Proteomes" id="UP000315995"/>
    </source>
</evidence>
<accession>A0A5B8Y7F8</accession>
<keyword evidence="2 6" id="KW-0349">Heme</keyword>
<dbReference type="AlphaFoldDB" id="A0A4Y6PSJ5"/>
<dbReference type="Pfam" id="PF00034">
    <property type="entry name" value="Cytochrom_C"/>
    <property type="match status" value="1"/>
</dbReference>
<dbReference type="InterPro" id="IPR051459">
    <property type="entry name" value="Cytochrome_c-type_DH"/>
</dbReference>
<dbReference type="PANTHER" id="PTHR35008:SF8">
    <property type="entry name" value="ALCOHOL DEHYDROGENASE CYTOCHROME C SUBUNIT"/>
    <property type="match status" value="1"/>
</dbReference>
<dbReference type="GO" id="GO:0020037">
    <property type="term" value="F:heme binding"/>
    <property type="evidence" value="ECO:0007669"/>
    <property type="project" value="InterPro"/>
</dbReference>
<keyword evidence="3 6" id="KW-0479">Metal-binding</keyword>
<evidence type="ECO:0000256" key="2">
    <source>
        <dbReference type="ARBA" id="ARBA00022617"/>
    </source>
</evidence>
<keyword evidence="10" id="KW-1185">Reference proteome</keyword>
<dbReference type="GO" id="GO:0005506">
    <property type="term" value="F:iron ion binding"/>
    <property type="evidence" value="ECO:0007669"/>
    <property type="project" value="InterPro"/>
</dbReference>
<evidence type="ECO:0000256" key="4">
    <source>
        <dbReference type="ARBA" id="ARBA00022982"/>
    </source>
</evidence>
<evidence type="ECO:0000256" key="1">
    <source>
        <dbReference type="ARBA" id="ARBA00022448"/>
    </source>
</evidence>
<evidence type="ECO:0000256" key="6">
    <source>
        <dbReference type="PROSITE-ProRule" id="PRU00433"/>
    </source>
</evidence>
<keyword evidence="5 6" id="KW-0408">Iron</keyword>
<organism evidence="9 10">
    <name type="scientific">Persicimonas caeni</name>
    <dbReference type="NCBI Taxonomy" id="2292766"/>
    <lineage>
        <taxon>Bacteria</taxon>
        <taxon>Deltaproteobacteria</taxon>
        <taxon>Bradymonadales</taxon>
        <taxon>Bradymonadaceae</taxon>
        <taxon>Persicimonas</taxon>
    </lineage>
</organism>
<keyword evidence="4" id="KW-0249">Electron transport</keyword>
<sequence length="334" mass="35397">MTRFRASAPASRRFPSRCSTSSSCGAGRSTASARASTSWPSSPISTSSCWSTRRPELLMRILLLLCNTAAFLALWCAGCATDAPEPYLPEDVGQTVEGPGLVSRGAHLYMKYCQPCHGAEGKGDGPAADVLDTPPRDLTAGQFKFRSTPMGSSPTAGDLYRVIALGVPGTEMPAWGDRLGEQEMWSIAAYVQTLEPGFGDEATRPKPEAVIDIPAPPELGADAVASGQKLFGQFGCTSCHGEDGRGGGPSAADLEDYTGRPIAPPDFSTGVYKSGPRPRDLYRTIATGVSGVPMPGYAGALKPDQIWQVVAYIRSLRQERGVFDYLLATDPGRL</sequence>
<dbReference type="OrthoDB" id="9773456at2"/>
<dbReference type="SUPFAM" id="SSF46626">
    <property type="entry name" value="Cytochrome c"/>
    <property type="match status" value="2"/>
</dbReference>
<evidence type="ECO:0000259" key="8">
    <source>
        <dbReference type="PROSITE" id="PS51007"/>
    </source>
</evidence>
<reference evidence="9 10" key="1">
    <citation type="submission" date="2019-06" db="EMBL/GenBank/DDBJ databases">
        <title>Persicimonas caeni gen. nov., sp. nov., a predatory bacterium isolated from solar saltern.</title>
        <authorList>
            <person name="Wang S."/>
        </authorList>
    </citation>
    <scope>NUCLEOTIDE SEQUENCE [LARGE SCALE GENOMIC DNA]</scope>
    <source>
        <strain evidence="9 10">YN101</strain>
    </source>
</reference>
<dbReference type="GO" id="GO:0009055">
    <property type="term" value="F:electron transfer activity"/>
    <property type="evidence" value="ECO:0007669"/>
    <property type="project" value="InterPro"/>
</dbReference>
<dbReference type="PANTHER" id="PTHR35008">
    <property type="entry name" value="BLL4482 PROTEIN-RELATED"/>
    <property type="match status" value="1"/>
</dbReference>
<evidence type="ECO:0000256" key="7">
    <source>
        <dbReference type="SAM" id="MobiDB-lite"/>
    </source>
</evidence>
<name>A0A4Y6PSJ5_PERCE</name>
<dbReference type="InterPro" id="IPR008168">
    <property type="entry name" value="Cyt_C_IC"/>
</dbReference>
<dbReference type="EMBL" id="CP041186">
    <property type="protein sequence ID" value="QDG50745.1"/>
    <property type="molecule type" value="Genomic_DNA"/>
</dbReference>
<protein>
    <submittedName>
        <fullName evidence="9">C-type cytochrome</fullName>
    </submittedName>
</protein>
<dbReference type="Pfam" id="PF13442">
    <property type="entry name" value="Cytochrome_CBB3"/>
    <property type="match status" value="1"/>
</dbReference>